<dbReference type="InterPro" id="IPR029061">
    <property type="entry name" value="THDP-binding"/>
</dbReference>
<feature type="domain" description="Thiamine pyrophosphate enzyme TPP-binding" evidence="5">
    <location>
        <begin position="382"/>
        <end position="520"/>
    </location>
</feature>
<dbReference type="Proteomes" id="UP001230289">
    <property type="component" value="Unassembled WGS sequence"/>
</dbReference>
<feature type="domain" description="Thiamine pyrophosphate enzyme central" evidence="4">
    <location>
        <begin position="194"/>
        <end position="321"/>
    </location>
</feature>
<dbReference type="CDD" id="cd07035">
    <property type="entry name" value="TPP_PYR_POX_like"/>
    <property type="match status" value="1"/>
</dbReference>
<comment type="caution">
    <text evidence="7">The sequence shown here is derived from an EMBL/GenBank/DDBJ whole genome shotgun (WGS) entry which is preliminary data.</text>
</comment>
<keyword evidence="8" id="KW-1185">Reference proteome</keyword>
<evidence type="ECO:0000259" key="4">
    <source>
        <dbReference type="Pfam" id="PF00205"/>
    </source>
</evidence>
<evidence type="ECO:0000256" key="3">
    <source>
        <dbReference type="RuleBase" id="RU362132"/>
    </source>
</evidence>
<dbReference type="InterPro" id="IPR045229">
    <property type="entry name" value="TPP_enz"/>
</dbReference>
<dbReference type="EMBL" id="JAVFCB010000011">
    <property type="protein sequence ID" value="MDQ4215473.1"/>
    <property type="molecule type" value="Genomic_DNA"/>
</dbReference>
<proteinExistence type="inferred from homology"/>
<dbReference type="PANTHER" id="PTHR18968:SF167">
    <property type="entry name" value="ACETOLACTATE SYNTHASE LARGE SUBUNIT ILVB2-RELATED"/>
    <property type="match status" value="1"/>
</dbReference>
<dbReference type="SUPFAM" id="SSF52467">
    <property type="entry name" value="DHS-like NAD/FAD-binding domain"/>
    <property type="match status" value="1"/>
</dbReference>
<evidence type="ECO:0000259" key="5">
    <source>
        <dbReference type="Pfam" id="PF02775"/>
    </source>
</evidence>
<name>A0ABU0XK23_9MICO</name>
<dbReference type="CDD" id="cd00568">
    <property type="entry name" value="TPP_enzymes"/>
    <property type="match status" value="1"/>
</dbReference>
<dbReference type="InterPro" id="IPR012000">
    <property type="entry name" value="Thiamin_PyroP_enz_cen_dom"/>
</dbReference>
<organism evidence="7 8">
    <name type="scientific">Microbacterium capsulatum</name>
    <dbReference type="NCBI Taxonomy" id="3041921"/>
    <lineage>
        <taxon>Bacteria</taxon>
        <taxon>Bacillati</taxon>
        <taxon>Actinomycetota</taxon>
        <taxon>Actinomycetes</taxon>
        <taxon>Micrococcales</taxon>
        <taxon>Microbacteriaceae</taxon>
        <taxon>Microbacterium</taxon>
    </lineage>
</organism>
<feature type="domain" description="Thiamine pyrophosphate enzyme N-terminal TPP-binding" evidence="6">
    <location>
        <begin position="4"/>
        <end position="118"/>
    </location>
</feature>
<accession>A0ABU0XK23</accession>
<sequence>MAKMTGGDALTQALLSEGVETVFGIPGVQLDGLTDGMYRKRDEIDLMVPRHEQSTTYMADGYHRASGKPGVAMVVPGPGVLNAGAGMATAYACSSQVMLLAGTIPSKLVGSGLGALHEIPRQTETIEGLTKWSLRPTRAEEIPELVHEGFRQMRSGRPRPVALELGPDLLHAEIDVEVGEPFTVDAPVAPKAEVAELLRMIAASERPVIHVGGGARGQHAFDLLAALADRLDAPVVMSENGRGAIDARDPHALPAFALWDLRATADLVVSFGSRFLTPFGQQLNAGRAKIALVNVDPADLGAPRRPDLAIAADATAVLEAIVAEVPARQGWGEELRRLRAECEERIRERVAPQMAFVDAIRGALPEDGVYVNELTQIGYVSSYGFPVHAPRSYVWPGYQGTLGYAMPTALGAAVGSGGRPVVAVTGDGGLGWSLQEFATAKRYGIPLITVLFEDGRFGNVWRIQRDTYGGRFIGSDLVNPDFAALAQAFGIDFADAADADGVRAGIERAIVARRPAIIRVKVDVFPSPWSLIHEKH</sequence>
<dbReference type="InterPro" id="IPR029035">
    <property type="entry name" value="DHS-like_NAD/FAD-binding_dom"/>
</dbReference>
<dbReference type="Pfam" id="PF02775">
    <property type="entry name" value="TPP_enzyme_C"/>
    <property type="match status" value="1"/>
</dbReference>
<evidence type="ECO:0000313" key="7">
    <source>
        <dbReference type="EMBL" id="MDQ4215473.1"/>
    </source>
</evidence>
<evidence type="ECO:0000256" key="2">
    <source>
        <dbReference type="ARBA" id="ARBA00023052"/>
    </source>
</evidence>
<dbReference type="InterPro" id="IPR011766">
    <property type="entry name" value="TPP_enzyme_TPP-bd"/>
</dbReference>
<dbReference type="SUPFAM" id="SSF52518">
    <property type="entry name" value="Thiamin diphosphate-binding fold (THDP-binding)"/>
    <property type="match status" value="2"/>
</dbReference>
<reference evidence="7 8" key="1">
    <citation type="submission" date="2023-08" db="EMBL/GenBank/DDBJ databases">
        <title>Microbacterium sp. nov., isolated from a waste landfill.</title>
        <authorList>
            <person name="Wen W."/>
        </authorList>
    </citation>
    <scope>NUCLEOTIDE SEQUENCE [LARGE SCALE GENOMIC DNA]</scope>
    <source>
        <strain evidence="7 8">ASV81</strain>
    </source>
</reference>
<dbReference type="NCBIfam" id="NF006122">
    <property type="entry name" value="PRK08266.1"/>
    <property type="match status" value="1"/>
</dbReference>
<dbReference type="PANTHER" id="PTHR18968">
    <property type="entry name" value="THIAMINE PYROPHOSPHATE ENZYMES"/>
    <property type="match status" value="1"/>
</dbReference>
<evidence type="ECO:0000256" key="1">
    <source>
        <dbReference type="ARBA" id="ARBA00007812"/>
    </source>
</evidence>
<keyword evidence="2 3" id="KW-0786">Thiamine pyrophosphate</keyword>
<dbReference type="Pfam" id="PF02776">
    <property type="entry name" value="TPP_enzyme_N"/>
    <property type="match status" value="1"/>
</dbReference>
<gene>
    <name evidence="7" type="ORF">RBR11_16265</name>
</gene>
<dbReference type="Gene3D" id="3.40.50.970">
    <property type="match status" value="2"/>
</dbReference>
<dbReference type="Gene3D" id="3.40.50.1220">
    <property type="entry name" value="TPP-binding domain"/>
    <property type="match status" value="1"/>
</dbReference>
<dbReference type="Pfam" id="PF00205">
    <property type="entry name" value="TPP_enzyme_M"/>
    <property type="match status" value="1"/>
</dbReference>
<evidence type="ECO:0000313" key="8">
    <source>
        <dbReference type="Proteomes" id="UP001230289"/>
    </source>
</evidence>
<protein>
    <submittedName>
        <fullName evidence="7">Thiamine pyrophosphate-binding protein</fullName>
    </submittedName>
</protein>
<dbReference type="InterPro" id="IPR012001">
    <property type="entry name" value="Thiamin_PyroP_enz_TPP-bd_dom"/>
</dbReference>
<comment type="similarity">
    <text evidence="1 3">Belongs to the TPP enzyme family.</text>
</comment>
<evidence type="ECO:0000259" key="6">
    <source>
        <dbReference type="Pfam" id="PF02776"/>
    </source>
</evidence>
<dbReference type="RefSeq" id="WP_308490427.1">
    <property type="nucleotide sequence ID" value="NZ_JAVFCB010000011.1"/>
</dbReference>